<dbReference type="EMBL" id="HACG01013112">
    <property type="protein sequence ID" value="CEK59977.1"/>
    <property type="molecule type" value="Transcribed_RNA"/>
</dbReference>
<dbReference type="AlphaFoldDB" id="A0A0B6YV75"/>
<protein>
    <submittedName>
        <fullName evidence="1">Uncharacterized protein</fullName>
    </submittedName>
</protein>
<reference evidence="1" key="1">
    <citation type="submission" date="2014-12" db="EMBL/GenBank/DDBJ databases">
        <title>Insight into the proteome of Arion vulgaris.</title>
        <authorList>
            <person name="Aradska J."/>
            <person name="Bulat T."/>
            <person name="Smidak R."/>
            <person name="Sarate P."/>
            <person name="Gangsoo J."/>
            <person name="Sialana F."/>
            <person name="Bilban M."/>
            <person name="Lubec G."/>
        </authorList>
    </citation>
    <scope>NUCLEOTIDE SEQUENCE</scope>
    <source>
        <tissue evidence="1">Skin</tissue>
    </source>
</reference>
<name>A0A0B6YV75_9EUPU</name>
<evidence type="ECO:0000313" key="1">
    <source>
        <dbReference type="EMBL" id="CEK59977.1"/>
    </source>
</evidence>
<organism evidence="1">
    <name type="scientific">Arion vulgaris</name>
    <dbReference type="NCBI Taxonomy" id="1028688"/>
    <lineage>
        <taxon>Eukaryota</taxon>
        <taxon>Metazoa</taxon>
        <taxon>Spiralia</taxon>
        <taxon>Lophotrochozoa</taxon>
        <taxon>Mollusca</taxon>
        <taxon>Gastropoda</taxon>
        <taxon>Heterobranchia</taxon>
        <taxon>Euthyneura</taxon>
        <taxon>Panpulmonata</taxon>
        <taxon>Eupulmonata</taxon>
        <taxon>Stylommatophora</taxon>
        <taxon>Helicina</taxon>
        <taxon>Arionoidea</taxon>
        <taxon>Arionidae</taxon>
        <taxon>Arion</taxon>
    </lineage>
</organism>
<proteinExistence type="predicted"/>
<gene>
    <name evidence="1" type="primary">ORF38038</name>
</gene>
<feature type="non-terminal residue" evidence="1">
    <location>
        <position position="1"/>
    </location>
</feature>
<accession>A0A0B6YV75</accession>
<sequence length="58" mass="6882">YKIDLTDICTCRIRKLTETHILQECLTYNEQRKPTCPTPMSVLDKLYGNVHRLWLTTN</sequence>